<evidence type="ECO:0000256" key="8">
    <source>
        <dbReference type="ARBA" id="ARBA00023010"/>
    </source>
</evidence>
<dbReference type="EMBL" id="CP049257">
    <property type="protein sequence ID" value="QIG45949.1"/>
    <property type="molecule type" value="Genomic_DNA"/>
</dbReference>
<keyword evidence="3" id="KW-0813">Transport</keyword>
<proteinExistence type="inferred from homology"/>
<keyword evidence="7" id="KW-1133">Transmembrane helix</keyword>
<dbReference type="PRINTS" id="PR01853">
    <property type="entry name" value="YAJCTRNLCASE"/>
</dbReference>
<dbReference type="InterPro" id="IPR003849">
    <property type="entry name" value="Preprotein_translocase_YajC"/>
</dbReference>
<comment type="similarity">
    <text evidence="2">Belongs to the YajC family.</text>
</comment>
<evidence type="ECO:0000256" key="3">
    <source>
        <dbReference type="ARBA" id="ARBA00022448"/>
    </source>
</evidence>
<keyword evidence="6" id="KW-0653">Protein transport</keyword>
<dbReference type="NCBIfam" id="TIGR00739">
    <property type="entry name" value="yajC"/>
    <property type="match status" value="1"/>
</dbReference>
<evidence type="ECO:0000313" key="10">
    <source>
        <dbReference type="EMBL" id="QIG45949.1"/>
    </source>
</evidence>
<evidence type="ECO:0000256" key="7">
    <source>
        <dbReference type="ARBA" id="ARBA00022989"/>
    </source>
</evidence>
<organism evidence="10 11">
    <name type="scientific">Nocardioides anomalus</name>
    <dbReference type="NCBI Taxonomy" id="2712223"/>
    <lineage>
        <taxon>Bacteria</taxon>
        <taxon>Bacillati</taxon>
        <taxon>Actinomycetota</taxon>
        <taxon>Actinomycetes</taxon>
        <taxon>Propionibacteriales</taxon>
        <taxon>Nocardioidaceae</taxon>
        <taxon>Nocardioides</taxon>
    </lineage>
</organism>
<keyword evidence="5" id="KW-0812">Transmembrane</keyword>
<evidence type="ECO:0000256" key="2">
    <source>
        <dbReference type="ARBA" id="ARBA00006742"/>
    </source>
</evidence>
<comment type="subcellular location">
    <subcellularLocation>
        <location evidence="1">Cell membrane</location>
        <topology evidence="1">Single-pass membrane protein</topology>
    </subcellularLocation>
</comment>
<reference evidence="10 11" key="1">
    <citation type="submission" date="2020-02" db="EMBL/GenBank/DDBJ databases">
        <title>Full genome sequence of Nocardioides sp. R-3366.</title>
        <authorList>
            <person name="Im W.-T."/>
        </authorList>
    </citation>
    <scope>NUCLEOTIDE SEQUENCE [LARGE SCALE GENOMIC DNA]</scope>
    <source>
        <strain evidence="10 11">R-3366</strain>
    </source>
</reference>
<evidence type="ECO:0000256" key="1">
    <source>
        <dbReference type="ARBA" id="ARBA00004162"/>
    </source>
</evidence>
<dbReference type="SMART" id="SM01323">
    <property type="entry name" value="YajC"/>
    <property type="match status" value="1"/>
</dbReference>
<keyword evidence="8" id="KW-0811">Translocation</keyword>
<evidence type="ECO:0000313" key="11">
    <source>
        <dbReference type="Proteomes" id="UP000502996"/>
    </source>
</evidence>
<keyword evidence="11" id="KW-1185">Reference proteome</keyword>
<evidence type="ECO:0000256" key="4">
    <source>
        <dbReference type="ARBA" id="ARBA00022475"/>
    </source>
</evidence>
<protein>
    <submittedName>
        <fullName evidence="10">Preprotein translocase subunit YajC</fullName>
    </submittedName>
</protein>
<dbReference type="PANTHER" id="PTHR33909:SF1">
    <property type="entry name" value="SEC TRANSLOCON ACCESSORY COMPLEX SUBUNIT YAJC"/>
    <property type="match status" value="1"/>
</dbReference>
<keyword evidence="4" id="KW-1003">Cell membrane</keyword>
<keyword evidence="9" id="KW-0472">Membrane</keyword>
<dbReference type="GO" id="GO:0005886">
    <property type="term" value="C:plasma membrane"/>
    <property type="evidence" value="ECO:0007669"/>
    <property type="project" value="UniProtKB-SubCell"/>
</dbReference>
<sequence>MTPLLFLVGIALLFWLLLVRPQSRRQRELAHMQSTLEVGDEVMLTSGVYGTVRDLDDTVVHVEIATGVTIKVARGAVGQVVREDGPAPDATPEVSEEN</sequence>
<dbReference type="GO" id="GO:0015031">
    <property type="term" value="P:protein transport"/>
    <property type="evidence" value="ECO:0007669"/>
    <property type="project" value="UniProtKB-KW"/>
</dbReference>
<dbReference type="AlphaFoldDB" id="A0A6G6WL34"/>
<evidence type="ECO:0000256" key="6">
    <source>
        <dbReference type="ARBA" id="ARBA00022927"/>
    </source>
</evidence>
<evidence type="ECO:0000256" key="5">
    <source>
        <dbReference type="ARBA" id="ARBA00022692"/>
    </source>
</evidence>
<dbReference type="KEGG" id="nano:G5V58_12805"/>
<gene>
    <name evidence="10" type="primary">yajC</name>
    <name evidence="10" type="ORF">G5V58_12805</name>
</gene>
<dbReference type="Proteomes" id="UP000502996">
    <property type="component" value="Chromosome"/>
</dbReference>
<accession>A0A6G6WL34</accession>
<dbReference type="PANTHER" id="PTHR33909">
    <property type="entry name" value="SEC TRANSLOCON ACCESSORY COMPLEX SUBUNIT YAJC"/>
    <property type="match status" value="1"/>
</dbReference>
<evidence type="ECO:0000256" key="9">
    <source>
        <dbReference type="ARBA" id="ARBA00023136"/>
    </source>
</evidence>
<dbReference type="Pfam" id="PF02699">
    <property type="entry name" value="YajC"/>
    <property type="match status" value="1"/>
</dbReference>
<name>A0A6G6WL34_9ACTN</name>